<dbReference type="EMBL" id="MOOK01000232">
    <property type="protein sequence ID" value="OUB39989.1"/>
    <property type="molecule type" value="Genomic_DNA"/>
</dbReference>
<name>A0A9X6LGB6_BACUH</name>
<evidence type="ECO:0000313" key="2">
    <source>
        <dbReference type="Proteomes" id="UP000194816"/>
    </source>
</evidence>
<dbReference type="InterPro" id="IPR036388">
    <property type="entry name" value="WH-like_DNA-bd_sf"/>
</dbReference>
<dbReference type="Gene3D" id="1.10.10.10">
    <property type="entry name" value="Winged helix-like DNA-binding domain superfamily/Winged helix DNA-binding domain"/>
    <property type="match status" value="1"/>
</dbReference>
<protein>
    <submittedName>
        <fullName evidence="1">Uncharacterized protein</fullName>
    </submittedName>
</protein>
<dbReference type="Pfam" id="PF13814">
    <property type="entry name" value="Replic_Relax"/>
    <property type="match status" value="1"/>
</dbReference>
<accession>A0A9X6LGB6</accession>
<comment type="caution">
    <text evidence="1">The sequence shown here is derived from an EMBL/GenBank/DDBJ whole genome shotgun (WGS) entry which is preliminary data.</text>
</comment>
<dbReference type="SUPFAM" id="SSF46785">
    <property type="entry name" value="Winged helix' DNA-binding domain"/>
    <property type="match status" value="1"/>
</dbReference>
<dbReference type="InterPro" id="IPR025855">
    <property type="entry name" value="Replic_Relax"/>
</dbReference>
<dbReference type="Proteomes" id="UP000194816">
    <property type="component" value="Unassembled WGS sequence"/>
</dbReference>
<gene>
    <name evidence="1" type="ORF">BK716_31355</name>
</gene>
<organism evidence="1 2">
    <name type="scientific">Bacillus thuringiensis subsp. higo</name>
    <dbReference type="NCBI Taxonomy" id="132266"/>
    <lineage>
        <taxon>Bacteria</taxon>
        <taxon>Bacillati</taxon>
        <taxon>Bacillota</taxon>
        <taxon>Bacilli</taxon>
        <taxon>Bacillales</taxon>
        <taxon>Bacillaceae</taxon>
        <taxon>Bacillus</taxon>
        <taxon>Bacillus cereus group</taxon>
    </lineage>
</organism>
<proteinExistence type="predicted"/>
<dbReference type="InterPro" id="IPR036390">
    <property type="entry name" value="WH_DNA-bd_sf"/>
</dbReference>
<dbReference type="AlphaFoldDB" id="A0A9X6LGB6"/>
<sequence length="296" mass="35130">MPYIMLSEEDEQLLLDIHLHIYVDIEYILEKSYRGYAKTALYRRLKRMEEAGYIKHEYLPVPSVRGKKRKSGRPINVYTLTKFGVEMVKELRGIVHWNQRWTDRVATFVYHSLMLAHTESAMYSYSQTETLYELKEWINEPRATYKYTKSAKDILRPDGIAVVGRKGVSARNAGLLLEMERSYSTKEVLLKKVLRYNDFFKRGEEMVKKYELQVGFDYPIVLWKLIWIARDETRKKELLRHLQDAEQPPLYEIERDGETIYKQRYDILITTYDEVLKNPFGEIYVDLSDPTLPCGL</sequence>
<reference evidence="1 2" key="1">
    <citation type="submission" date="2016-10" db="EMBL/GenBank/DDBJ databases">
        <title>Comparative genomics of Bacillus thuringiensis reveals a path to pathogens against multiple invertebrate hosts.</title>
        <authorList>
            <person name="Zheng J."/>
            <person name="Gao Q."/>
            <person name="Liu H."/>
            <person name="Peng D."/>
            <person name="Ruan L."/>
            <person name="Sun M."/>
        </authorList>
    </citation>
    <scope>NUCLEOTIDE SEQUENCE [LARGE SCALE GENOMIC DNA]</scope>
    <source>
        <strain evidence="1">BGSC 4AU1</strain>
    </source>
</reference>
<evidence type="ECO:0000313" key="1">
    <source>
        <dbReference type="EMBL" id="OUB39989.1"/>
    </source>
</evidence>